<reference evidence="4 5" key="1">
    <citation type="submission" date="2019-06" db="EMBL/GenBank/DDBJ databases">
        <title>Sequencing the genomes of 1000 actinobacteria strains.</title>
        <authorList>
            <person name="Klenk H.-P."/>
        </authorList>
    </citation>
    <scope>NUCLEOTIDE SEQUENCE [LARGE SCALE GENOMIC DNA]</scope>
    <source>
        <strain evidence="4 5">DSM 10596</strain>
    </source>
</reference>
<organism evidence="4 5">
    <name type="scientific">Rarobacter incanus</name>
    <dbReference type="NCBI Taxonomy" id="153494"/>
    <lineage>
        <taxon>Bacteria</taxon>
        <taxon>Bacillati</taxon>
        <taxon>Actinomycetota</taxon>
        <taxon>Actinomycetes</taxon>
        <taxon>Micrococcales</taxon>
        <taxon>Rarobacteraceae</taxon>
        <taxon>Rarobacter</taxon>
    </lineage>
</organism>
<dbReference type="PROSITE" id="PS51737">
    <property type="entry name" value="RECOMBINASE_DNA_BIND"/>
    <property type="match status" value="1"/>
</dbReference>
<dbReference type="InterPro" id="IPR025827">
    <property type="entry name" value="Zn_ribbon_recom_dom"/>
</dbReference>
<comment type="caution">
    <text evidence="4">The sequence shown here is derived from an EMBL/GenBank/DDBJ whole genome shotgun (WGS) entry which is preliminary data.</text>
</comment>
<feature type="domain" description="Resolvase/invertase-type recombinase catalytic" evidence="2">
    <location>
        <begin position="26"/>
        <end position="177"/>
    </location>
</feature>
<dbReference type="Pfam" id="PF07508">
    <property type="entry name" value="Recombinase"/>
    <property type="match status" value="1"/>
</dbReference>
<accession>A0A542SRW1</accession>
<dbReference type="AlphaFoldDB" id="A0A542SRW1"/>
<evidence type="ECO:0000259" key="3">
    <source>
        <dbReference type="PROSITE" id="PS51737"/>
    </source>
</evidence>
<dbReference type="Pfam" id="PF00239">
    <property type="entry name" value="Resolvase"/>
    <property type="match status" value="1"/>
</dbReference>
<evidence type="ECO:0000313" key="5">
    <source>
        <dbReference type="Proteomes" id="UP000316181"/>
    </source>
</evidence>
<dbReference type="PROSITE" id="PS51736">
    <property type="entry name" value="RECOMBINASES_3"/>
    <property type="match status" value="1"/>
</dbReference>
<gene>
    <name evidence="4" type="ORF">FB389_2059</name>
</gene>
<dbReference type="SUPFAM" id="SSF53041">
    <property type="entry name" value="Resolvase-like"/>
    <property type="match status" value="1"/>
</dbReference>
<evidence type="ECO:0000259" key="2">
    <source>
        <dbReference type="PROSITE" id="PS51736"/>
    </source>
</evidence>
<sequence>MSTTPDDLPSPTDRLSLPTLTAGGPIAVMCLRVSTKEQAEKGGTEEGYSIPAQREANLRKAESLGATVIEEFVDAGESARKADRPQLMKMIEYVTEHRVNYCIVHKVDRLARNRADDVAIHLALRDAGVTLVSASENIDETPSGMLLHGIMSSIAEFYSRNLATETVKGLSQKAAQGGTTNRAPIGYLNVGIRDERGRENRTVVIDEERAPLVRWAFEQFASGRWTVSQMQRELEARGLTTTPTPKRAPKSVSVPGLYRVLTNPYYRGMVRFKGAVYPGAHEPLVPKEVWYQVQNVLESHKSAADATQVHAHYLKGTLYCGSCGERLIIIKANNGKGRIYPYFVCNGRHSKKTECTRQAMLIDDSERLVEEYYERIEVSSEVRQALGAMCHAEFDRLLAEDSGELESLAKRRTELEEERLVVLRAHYSGAISLELLKEEQMRIEARLDDIKGRLSAHHDEYAAARANLDDYLALLANVALIYRRCDNQNRRLCNQAFFRKIFIDEDREVRVEYQPSYEALCDIETQGNALNWAEQAKKKDEVQTFSRVETLVEGLNLAHMGCLALRACNPCARSEPERKRSAPRSLGVPE</sequence>
<dbReference type="GO" id="GO:0003677">
    <property type="term" value="F:DNA binding"/>
    <property type="evidence" value="ECO:0007669"/>
    <property type="project" value="InterPro"/>
</dbReference>
<dbReference type="Pfam" id="PF13408">
    <property type="entry name" value="Zn_ribbon_recom"/>
    <property type="match status" value="1"/>
</dbReference>
<dbReference type="GO" id="GO:0000150">
    <property type="term" value="F:DNA strand exchange activity"/>
    <property type="evidence" value="ECO:0007669"/>
    <property type="project" value="InterPro"/>
</dbReference>
<evidence type="ECO:0000313" key="4">
    <source>
        <dbReference type="EMBL" id="TQK77332.1"/>
    </source>
</evidence>
<dbReference type="InterPro" id="IPR011109">
    <property type="entry name" value="DNA_bind_recombinase_dom"/>
</dbReference>
<dbReference type="RefSeq" id="WP_211344987.1">
    <property type="nucleotide sequence ID" value="NZ_BAAATB010000006.1"/>
</dbReference>
<evidence type="ECO:0000256" key="1">
    <source>
        <dbReference type="SAM" id="Coils"/>
    </source>
</evidence>
<name>A0A542SRW1_9MICO</name>
<feature type="coiled-coil region" evidence="1">
    <location>
        <begin position="398"/>
        <end position="453"/>
    </location>
</feature>
<dbReference type="InterPro" id="IPR038109">
    <property type="entry name" value="DNA_bind_recomb_sf"/>
</dbReference>
<dbReference type="Proteomes" id="UP000316181">
    <property type="component" value="Unassembled WGS sequence"/>
</dbReference>
<dbReference type="InterPro" id="IPR036162">
    <property type="entry name" value="Resolvase-like_N_sf"/>
</dbReference>
<dbReference type="CDD" id="cd00338">
    <property type="entry name" value="Ser_Recombinase"/>
    <property type="match status" value="1"/>
</dbReference>
<dbReference type="SMART" id="SM00857">
    <property type="entry name" value="Resolvase"/>
    <property type="match status" value="1"/>
</dbReference>
<dbReference type="EMBL" id="VFNV01000001">
    <property type="protein sequence ID" value="TQK77332.1"/>
    <property type="molecule type" value="Genomic_DNA"/>
</dbReference>
<dbReference type="InterPro" id="IPR006119">
    <property type="entry name" value="Resolv_N"/>
</dbReference>
<dbReference type="InterPro" id="IPR050639">
    <property type="entry name" value="SSR_resolvase"/>
</dbReference>
<keyword evidence="5" id="KW-1185">Reference proteome</keyword>
<dbReference type="Gene3D" id="3.90.1750.20">
    <property type="entry name" value="Putative Large Serine Recombinase, Chain B, Domain 2"/>
    <property type="match status" value="1"/>
</dbReference>
<feature type="domain" description="Recombinase" evidence="3">
    <location>
        <begin position="184"/>
        <end position="303"/>
    </location>
</feature>
<proteinExistence type="predicted"/>
<dbReference type="PANTHER" id="PTHR30461">
    <property type="entry name" value="DNA-INVERTASE FROM LAMBDOID PROPHAGE"/>
    <property type="match status" value="1"/>
</dbReference>
<dbReference type="Gene3D" id="3.40.50.1390">
    <property type="entry name" value="Resolvase, N-terminal catalytic domain"/>
    <property type="match status" value="1"/>
</dbReference>
<dbReference type="PANTHER" id="PTHR30461:SF23">
    <property type="entry name" value="DNA RECOMBINASE-RELATED"/>
    <property type="match status" value="1"/>
</dbReference>
<keyword evidence="1" id="KW-0175">Coiled coil</keyword>
<protein>
    <submittedName>
        <fullName evidence="4">DNA invertase Pin-like site-specific DNA recombinase</fullName>
    </submittedName>
</protein>